<feature type="compositionally biased region" description="Low complexity" evidence="2">
    <location>
        <begin position="511"/>
        <end position="531"/>
    </location>
</feature>
<dbReference type="Pfam" id="PF00646">
    <property type="entry name" value="F-box"/>
    <property type="match status" value="1"/>
</dbReference>
<dbReference type="GO" id="GO:0006513">
    <property type="term" value="P:protein monoubiquitination"/>
    <property type="evidence" value="ECO:0007669"/>
    <property type="project" value="TreeGrafter"/>
</dbReference>
<keyword evidence="5" id="KW-1185">Reference proteome</keyword>
<protein>
    <recommendedName>
        <fullName evidence="3">F-box domain-containing protein</fullName>
    </recommendedName>
</protein>
<proteinExistence type="predicted"/>
<dbReference type="GO" id="GO:0005829">
    <property type="term" value="C:cytosol"/>
    <property type="evidence" value="ECO:0007669"/>
    <property type="project" value="TreeGrafter"/>
</dbReference>
<feature type="compositionally biased region" description="Polar residues" evidence="2">
    <location>
        <begin position="993"/>
        <end position="1004"/>
    </location>
</feature>
<dbReference type="GO" id="GO:0005634">
    <property type="term" value="C:nucleus"/>
    <property type="evidence" value="ECO:0007669"/>
    <property type="project" value="TreeGrafter"/>
</dbReference>
<dbReference type="InterPro" id="IPR001810">
    <property type="entry name" value="F-box_dom"/>
</dbReference>
<dbReference type="GO" id="GO:0061630">
    <property type="term" value="F:ubiquitin protein ligase activity"/>
    <property type="evidence" value="ECO:0007669"/>
    <property type="project" value="TreeGrafter"/>
</dbReference>
<dbReference type="Pfam" id="PF09814">
    <property type="entry name" value="HECT_2"/>
    <property type="match status" value="1"/>
</dbReference>
<evidence type="ECO:0000259" key="3">
    <source>
        <dbReference type="PROSITE" id="PS50181"/>
    </source>
</evidence>
<name>A0A8H6TGV0_9AGAR</name>
<dbReference type="PANTHER" id="PTHR31531:SF2">
    <property type="entry name" value="E3 UBIQUITIN-PROTEIN LIGASE E3D"/>
    <property type="match status" value="1"/>
</dbReference>
<dbReference type="PROSITE" id="PS50181">
    <property type="entry name" value="FBOX"/>
    <property type="match status" value="1"/>
</dbReference>
<dbReference type="InterPro" id="IPR036047">
    <property type="entry name" value="F-box-like_dom_sf"/>
</dbReference>
<dbReference type="GO" id="GO:0043161">
    <property type="term" value="P:proteasome-mediated ubiquitin-dependent protein catabolic process"/>
    <property type="evidence" value="ECO:0007669"/>
    <property type="project" value="TreeGrafter"/>
</dbReference>
<feature type="region of interest" description="Disordered" evidence="2">
    <location>
        <begin position="273"/>
        <end position="304"/>
    </location>
</feature>
<dbReference type="GO" id="GO:0000151">
    <property type="term" value="C:ubiquitin ligase complex"/>
    <property type="evidence" value="ECO:0007669"/>
    <property type="project" value="TreeGrafter"/>
</dbReference>
<dbReference type="GO" id="GO:0031624">
    <property type="term" value="F:ubiquitin conjugating enzyme binding"/>
    <property type="evidence" value="ECO:0007669"/>
    <property type="project" value="TreeGrafter"/>
</dbReference>
<evidence type="ECO:0000313" key="4">
    <source>
        <dbReference type="EMBL" id="KAF7316507.1"/>
    </source>
</evidence>
<comment type="caution">
    <text evidence="4">The sequence shown here is derived from an EMBL/GenBank/DDBJ whole genome shotgun (WGS) entry which is preliminary data.</text>
</comment>
<dbReference type="PANTHER" id="PTHR31531">
    <property type="entry name" value="E3 UBIQUITIN-PROTEIN LIGASE E3D FAMILY MEMBER"/>
    <property type="match status" value="1"/>
</dbReference>
<dbReference type="CDD" id="cd09917">
    <property type="entry name" value="F-box_SF"/>
    <property type="match status" value="1"/>
</dbReference>
<feature type="coiled-coil region" evidence="1">
    <location>
        <begin position="1319"/>
        <end position="1347"/>
    </location>
</feature>
<dbReference type="SMART" id="SM00256">
    <property type="entry name" value="FBOX"/>
    <property type="match status" value="1"/>
</dbReference>
<dbReference type="GO" id="GO:0000209">
    <property type="term" value="P:protein polyubiquitination"/>
    <property type="evidence" value="ECO:0007669"/>
    <property type="project" value="TreeGrafter"/>
</dbReference>
<dbReference type="EMBL" id="JACAZF010000001">
    <property type="protein sequence ID" value="KAF7316507.1"/>
    <property type="molecule type" value="Genomic_DNA"/>
</dbReference>
<dbReference type="InterPro" id="IPR019193">
    <property type="entry name" value="UBQ-conj_enz_E2-bd_prot"/>
</dbReference>
<accession>A0A8H6TGV0</accession>
<dbReference type="GeneID" id="59341136"/>
<dbReference type="RefSeq" id="XP_037226530.1">
    <property type="nucleotide sequence ID" value="XM_037358620.1"/>
</dbReference>
<dbReference type="OrthoDB" id="66510at2759"/>
<feature type="region of interest" description="Disordered" evidence="2">
    <location>
        <begin position="975"/>
        <end position="1057"/>
    </location>
</feature>
<feature type="compositionally biased region" description="Low complexity" evidence="2">
    <location>
        <begin position="102"/>
        <end position="111"/>
    </location>
</feature>
<evidence type="ECO:0000313" key="5">
    <source>
        <dbReference type="Proteomes" id="UP000636479"/>
    </source>
</evidence>
<evidence type="ECO:0000256" key="1">
    <source>
        <dbReference type="SAM" id="Coils"/>
    </source>
</evidence>
<gene>
    <name evidence="4" type="ORF">MIND_00169900</name>
</gene>
<dbReference type="Proteomes" id="UP000636479">
    <property type="component" value="Unassembled WGS sequence"/>
</dbReference>
<sequence>MATLTRPATSRAEDSSAQALDSILTSSVPTPFPRELLQAPEIVATMEAGPSRVIEVPPAVVQQELLPSIAFVEKTCLMTLNTLLSGPTRWTPIVPDRRHSMPSSPTASAAPQAEFQSSSALQTLVSNLRSQDSEMVELQGSSDTALLNELRSRVDQMAPSLEPADAHLAESIVSLLTHFNQLSTLYSTDNTSRSMALHEEPLLPPRDLFNTLKRQLSDLQIERQTSQHEPLPPNTPPVIAVEKTLLWSKIDEELDNVLALCKEHAERLDHLPPQYDYDDLEHPPQYDLQSPRASLEEPKGKATLQSPTLATTNEKMRLDLEAVTMAIDRLYLVAPQLHNQRVELKSSKVAQMEKARKEGASSVARGKQKENDTRDLERMLELIGKASERTLKDQSVILEGGMKSRLERARQRDVAKREAFVEHLAGYSDARRFHQQDAILQPHRTKSPEAMLTLPEFIREPIPDSVRLQDPNAMLTLPEFVKEMPPPHVVERSSPPTPPSATRIKSRRSRSLSSPSLSWLRSSSSRSTLKSEMSNSASIESVLETDTKFSVTYVAEHHENLHHILVFLTIHGATPGVDIEAEVLPSGGGDSESGGDYLVIKSGAHTSLPLVLPGRTAPGKQPVRVQGSHFEIKLSTLSSSNSSSPDLSYSAPLLDATQLNTSAPSTFICASCSLPLVQSAAAVQTYQDLPSEHWEELVDAWMCHSDQKLNERVMKQGKGGFWPGRGQALVGGSYILFEEQAMTRQNLSPAEETKRGEDWRLVRCLCGAVVGRCQEHEASGEMQNVFRMLKYAIRPVSSATEPSRLPLSAFIVEDMAEFVEAHASYRFIILDEEEEKARILIWLFKPNMRMAYTTQTQYALPRSASIRTAKVLYKLLGPSEVVTDLKSILNTYPGFPQAEYLFYPMDICRQLAAVLKESNRSYPESMRVMTGLEVARAGLDLLLFAPSSHSLISPLCIALIHINLDPPFVPQSFMSERRQSTRISAARARDTSSSKNVPNAQASVSDDDDGFEGFSEEDSDKDSESEADYGPPSAKRQKTAKSAAVAKRGPTTKGRRQKNCPLVELPLDVLFEIFGRCPPEDLISFSRTSHTLRAHLLSEASGGIWRAAREHADGPPVCPGMSEQQWAHLLYGKPVCQSCGARNIQRVDWGLQRRICVACRKGNLVVKSRFKTSYPDVDLSILDLLLYTHIGGHSHGHASSSFFYWQADITAMVQKMQALDKDIQLRVPGARKRKEAFIAERKAFIESIAEHAEVCLSWLDGAKDRRQKEKQLVQKKRFDDIKAKLMALGYEEKDMQVIRWQTSVQQATPLTERGWKILRPSLETDVRDAKEKRLKAEQQQLLAKRRKIVVQLYEDHKRTLVPNQWRTLPKLFELCEDAMFQSVINCPADVEVTAAHFNDAIQALPQTIIALQTARTANLQALIDSKPLSIQVTEPEPGEIAPHPRSLNSALAVFVCEKRCSTWNTSEVTYIGEEAAAAHECKHSQYYNEAPPAETVFKLSQRGVLAASSLVKLSGLDVTNATCAQMDRLDARYICLGCPRRRSAQGEHHNAYSWRAAVTHFALKGCNPNLVAPQMQLMDSAQTDAVKRTEGADTTLSWTCNHCAAHLKNCDTRANVVEHCKTSHAIVDPVVPRDLFRLLDLQRPAASFLIPVEQSQYHCMLCSTPSQKTRLFIFEGVRSHIKAKFVLSLYEVNLLMRSCFSDIKYQNLRRTSIGGRLADSQKL</sequence>
<dbReference type="SUPFAM" id="SSF81383">
    <property type="entry name" value="F-box domain"/>
    <property type="match status" value="1"/>
</dbReference>
<feature type="region of interest" description="Disordered" evidence="2">
    <location>
        <begin position="94"/>
        <end position="115"/>
    </location>
</feature>
<feature type="compositionally biased region" description="Acidic residues" evidence="2">
    <location>
        <begin position="1005"/>
        <end position="1027"/>
    </location>
</feature>
<keyword evidence="1" id="KW-0175">Coiled coil</keyword>
<dbReference type="GO" id="GO:0030332">
    <property type="term" value="F:cyclin binding"/>
    <property type="evidence" value="ECO:0007669"/>
    <property type="project" value="TreeGrafter"/>
</dbReference>
<reference evidence="4" key="1">
    <citation type="submission" date="2020-05" db="EMBL/GenBank/DDBJ databases">
        <title>Mycena genomes resolve the evolution of fungal bioluminescence.</title>
        <authorList>
            <person name="Tsai I.J."/>
        </authorList>
    </citation>
    <scope>NUCLEOTIDE SEQUENCE</scope>
    <source>
        <strain evidence="4">171206Taipei</strain>
    </source>
</reference>
<dbReference type="GO" id="GO:0051865">
    <property type="term" value="P:protein autoubiquitination"/>
    <property type="evidence" value="ECO:0007669"/>
    <property type="project" value="TreeGrafter"/>
</dbReference>
<feature type="domain" description="F-box" evidence="3">
    <location>
        <begin position="1059"/>
        <end position="1108"/>
    </location>
</feature>
<evidence type="ECO:0000256" key="2">
    <source>
        <dbReference type="SAM" id="MobiDB-lite"/>
    </source>
</evidence>
<organism evidence="4 5">
    <name type="scientific">Mycena indigotica</name>
    <dbReference type="NCBI Taxonomy" id="2126181"/>
    <lineage>
        <taxon>Eukaryota</taxon>
        <taxon>Fungi</taxon>
        <taxon>Dikarya</taxon>
        <taxon>Basidiomycota</taxon>
        <taxon>Agaricomycotina</taxon>
        <taxon>Agaricomycetes</taxon>
        <taxon>Agaricomycetidae</taxon>
        <taxon>Agaricales</taxon>
        <taxon>Marasmiineae</taxon>
        <taxon>Mycenaceae</taxon>
        <taxon>Mycena</taxon>
    </lineage>
</organism>
<feature type="region of interest" description="Disordered" evidence="2">
    <location>
        <begin position="486"/>
        <end position="538"/>
    </location>
</feature>